<keyword evidence="20" id="KW-1185">Reference proteome</keyword>
<evidence type="ECO:0000256" key="11">
    <source>
        <dbReference type="ARBA" id="ARBA00022989"/>
    </source>
</evidence>
<evidence type="ECO:0000256" key="8">
    <source>
        <dbReference type="ARBA" id="ARBA00022737"/>
    </source>
</evidence>
<evidence type="ECO:0000256" key="10">
    <source>
        <dbReference type="ARBA" id="ARBA00022837"/>
    </source>
</evidence>
<dbReference type="PRINTS" id="PR00928">
    <property type="entry name" value="GRAVESDC"/>
</dbReference>
<comment type="similarity">
    <text evidence="2">Belongs to the mitochondrial carrier (TC 2.A.29) family.</text>
</comment>
<dbReference type="GO" id="GO:0055085">
    <property type="term" value="P:transmembrane transport"/>
    <property type="evidence" value="ECO:0007669"/>
    <property type="project" value="InterPro"/>
</dbReference>
<dbReference type="PANTHER" id="PTHR10983:SF20">
    <property type="entry name" value="LYSOPHOSPHATIDYLINOSITOL ACYLTRANSFERASE 10"/>
    <property type="match status" value="1"/>
</dbReference>
<evidence type="ECO:0000256" key="1">
    <source>
        <dbReference type="ARBA" id="ARBA00004448"/>
    </source>
</evidence>
<feature type="repeat" description="Solcar" evidence="15">
    <location>
        <begin position="257"/>
        <end position="343"/>
    </location>
</feature>
<keyword evidence="10" id="KW-0106">Calcium</keyword>
<dbReference type="SMART" id="SM00054">
    <property type="entry name" value="EFh"/>
    <property type="match status" value="3"/>
</dbReference>
<organism evidence="19 20">
    <name type="scientific">Caenorhabditis briggsae</name>
    <dbReference type="NCBI Taxonomy" id="6238"/>
    <lineage>
        <taxon>Eukaryota</taxon>
        <taxon>Metazoa</taxon>
        <taxon>Ecdysozoa</taxon>
        <taxon>Nematoda</taxon>
        <taxon>Chromadorea</taxon>
        <taxon>Rhabditida</taxon>
        <taxon>Rhabditina</taxon>
        <taxon>Rhabditomorpha</taxon>
        <taxon>Rhabditoidea</taxon>
        <taxon>Rhabditidae</taxon>
        <taxon>Peloderinae</taxon>
        <taxon>Caenorhabditis</taxon>
    </lineage>
</organism>
<dbReference type="CDD" id="cd07990">
    <property type="entry name" value="LPLAT_LCLAT1-like"/>
    <property type="match status" value="1"/>
</dbReference>
<dbReference type="Pfam" id="PF16076">
    <property type="entry name" value="Acyltransf_C"/>
    <property type="match status" value="1"/>
</dbReference>
<dbReference type="SUPFAM" id="SSF103506">
    <property type="entry name" value="Mitochondrial carrier"/>
    <property type="match status" value="1"/>
</dbReference>
<proteinExistence type="inferred from homology"/>
<feature type="domain" description="EF-hand" evidence="18">
    <location>
        <begin position="151"/>
        <end position="186"/>
    </location>
</feature>
<dbReference type="CDD" id="cd00051">
    <property type="entry name" value="EFh"/>
    <property type="match status" value="1"/>
</dbReference>
<feature type="region of interest" description="Disordered" evidence="16">
    <location>
        <begin position="1"/>
        <end position="33"/>
    </location>
</feature>
<dbReference type="InterPro" id="IPR002048">
    <property type="entry name" value="EF_hand_dom"/>
</dbReference>
<dbReference type="PROSITE" id="PS50222">
    <property type="entry name" value="EF_HAND_2"/>
    <property type="match status" value="3"/>
</dbReference>
<dbReference type="FunFam" id="1.10.238.10:FF:000028">
    <property type="entry name" value="Putative calcium-binding mitochondrial carrier protein scamc-2"/>
    <property type="match status" value="1"/>
</dbReference>
<feature type="compositionally biased region" description="Polar residues" evidence="16">
    <location>
        <begin position="1"/>
        <end position="24"/>
    </location>
</feature>
<comment type="similarity">
    <text evidence="3">Belongs to the 1-acyl-sn-glycerol-3-phosphate acyltransferase family.</text>
</comment>
<keyword evidence="12" id="KW-0496">Mitochondrion</keyword>
<dbReference type="FunFam" id="1.10.238.10:FF:000369">
    <property type="entry name" value="Probable calcium-binding mitochondrial carrier CBG00135"/>
    <property type="match status" value="1"/>
</dbReference>
<evidence type="ECO:0000256" key="7">
    <source>
        <dbReference type="ARBA" id="ARBA00022723"/>
    </source>
</evidence>
<dbReference type="InterPro" id="IPR002123">
    <property type="entry name" value="Plipid/glycerol_acylTrfase"/>
</dbReference>
<evidence type="ECO:0000256" key="4">
    <source>
        <dbReference type="ARBA" id="ARBA00022448"/>
    </source>
</evidence>
<keyword evidence="5" id="KW-0808">Transferase</keyword>
<dbReference type="SUPFAM" id="SSF47473">
    <property type="entry name" value="EF-hand"/>
    <property type="match status" value="1"/>
</dbReference>
<keyword evidence="8" id="KW-0677">Repeat</keyword>
<evidence type="ECO:0000256" key="3">
    <source>
        <dbReference type="ARBA" id="ARBA00008655"/>
    </source>
</evidence>
<gene>
    <name evidence="19" type="ORF">L5515_007754</name>
</gene>
<feature type="domain" description="EF-hand" evidence="18">
    <location>
        <begin position="187"/>
        <end position="222"/>
    </location>
</feature>
<dbReference type="Gene3D" id="1.50.40.10">
    <property type="entry name" value="Mitochondrial carrier domain"/>
    <property type="match status" value="1"/>
</dbReference>
<dbReference type="PANTHER" id="PTHR10983">
    <property type="entry name" value="1-ACYLGLYCEROL-3-PHOSPHATE ACYLTRANSFERASE-RELATED"/>
    <property type="match status" value="1"/>
</dbReference>
<dbReference type="AlphaFoldDB" id="A0AAE9F7Z2"/>
<keyword evidence="7" id="KW-0479">Metal-binding</keyword>
<evidence type="ECO:0000256" key="2">
    <source>
        <dbReference type="ARBA" id="ARBA00006375"/>
    </source>
</evidence>
<dbReference type="GO" id="GO:0005743">
    <property type="term" value="C:mitochondrial inner membrane"/>
    <property type="evidence" value="ECO:0007669"/>
    <property type="project" value="UniProtKB-SubCell"/>
</dbReference>
<evidence type="ECO:0000256" key="15">
    <source>
        <dbReference type="PROSITE-ProRule" id="PRU00282"/>
    </source>
</evidence>
<reference evidence="19 20" key="1">
    <citation type="submission" date="2022-04" db="EMBL/GenBank/DDBJ databases">
        <title>Chromosome-level reference genomes for two strains of Caenorhabditis briggsae: an improved platform for comparative genomics.</title>
        <authorList>
            <person name="Stevens L."/>
            <person name="Andersen E."/>
        </authorList>
    </citation>
    <scope>NUCLEOTIDE SEQUENCE [LARGE SCALE GENOMIC DNA]</scope>
    <source>
        <strain evidence="19">VX34</strain>
        <tissue evidence="19">Whole-organism</tissue>
    </source>
</reference>
<evidence type="ECO:0000256" key="9">
    <source>
        <dbReference type="ARBA" id="ARBA00022792"/>
    </source>
</evidence>
<dbReference type="EMBL" id="CP092624">
    <property type="protein sequence ID" value="UMM34880.1"/>
    <property type="molecule type" value="Genomic_DNA"/>
</dbReference>
<dbReference type="PROSITE" id="PS00018">
    <property type="entry name" value="EF_HAND_1"/>
    <property type="match status" value="2"/>
</dbReference>
<keyword evidence="6 15" id="KW-0812">Transmembrane</keyword>
<dbReference type="InterPro" id="IPR011992">
    <property type="entry name" value="EF-hand-dom_pair"/>
</dbReference>
<dbReference type="InterPro" id="IPR002167">
    <property type="entry name" value="GDC-like"/>
</dbReference>
<dbReference type="GO" id="GO:0016746">
    <property type="term" value="F:acyltransferase activity"/>
    <property type="evidence" value="ECO:0007669"/>
    <property type="project" value="UniProtKB-KW"/>
</dbReference>
<keyword evidence="4" id="KW-0813">Transport</keyword>
<evidence type="ECO:0000256" key="16">
    <source>
        <dbReference type="SAM" id="MobiDB-lite"/>
    </source>
</evidence>
<dbReference type="InterPro" id="IPR023395">
    <property type="entry name" value="MCP_dom_sf"/>
</dbReference>
<feature type="region of interest" description="Disordered" evidence="16">
    <location>
        <begin position="602"/>
        <end position="621"/>
    </location>
</feature>
<evidence type="ECO:0000313" key="20">
    <source>
        <dbReference type="Proteomes" id="UP000829354"/>
    </source>
</evidence>
<feature type="transmembrane region" description="Helical" evidence="17">
    <location>
        <begin position="566"/>
        <end position="586"/>
    </location>
</feature>
<keyword evidence="9" id="KW-0999">Mitochondrion inner membrane</keyword>
<feature type="transmembrane region" description="Helical" evidence="17">
    <location>
        <begin position="936"/>
        <end position="957"/>
    </location>
</feature>
<feature type="transmembrane region" description="Helical" evidence="17">
    <location>
        <begin position="633"/>
        <end position="657"/>
    </location>
</feature>
<evidence type="ECO:0000256" key="5">
    <source>
        <dbReference type="ARBA" id="ARBA00022679"/>
    </source>
</evidence>
<comment type="subcellular location">
    <subcellularLocation>
        <location evidence="1">Mitochondrion inner membrane</location>
        <topology evidence="1">Multi-pass membrane protein</topology>
    </subcellularLocation>
</comment>
<evidence type="ECO:0000256" key="6">
    <source>
        <dbReference type="ARBA" id="ARBA00022692"/>
    </source>
</evidence>
<dbReference type="InterPro" id="IPR018247">
    <property type="entry name" value="EF_Hand_1_Ca_BS"/>
</dbReference>
<feature type="transmembrane region" description="Helical" evidence="17">
    <location>
        <begin position="669"/>
        <end position="687"/>
    </location>
</feature>
<keyword evidence="14" id="KW-0012">Acyltransferase</keyword>
<name>A0AAE9F7Z2_CAEBR</name>
<keyword evidence="13 15" id="KW-0472">Membrane</keyword>
<evidence type="ECO:0000256" key="17">
    <source>
        <dbReference type="SAM" id="Phobius"/>
    </source>
</evidence>
<feature type="transmembrane region" description="Helical" evidence="17">
    <location>
        <begin position="963"/>
        <end position="981"/>
    </location>
</feature>
<evidence type="ECO:0000256" key="13">
    <source>
        <dbReference type="ARBA" id="ARBA00023136"/>
    </source>
</evidence>
<evidence type="ECO:0000256" key="14">
    <source>
        <dbReference type="ARBA" id="ARBA00023315"/>
    </source>
</evidence>
<feature type="repeat" description="Solcar" evidence="15">
    <location>
        <begin position="353"/>
        <end position="439"/>
    </location>
</feature>
<dbReference type="PROSITE" id="PS50920">
    <property type="entry name" value="SOLCAR"/>
    <property type="match status" value="3"/>
</dbReference>
<dbReference type="SMART" id="SM00563">
    <property type="entry name" value="PlsC"/>
    <property type="match status" value="1"/>
</dbReference>
<dbReference type="FunFam" id="1.50.40.10:FF:000003">
    <property type="entry name" value="Putative calcium-binding mitochondrial carrier protein scamc-2"/>
    <property type="match status" value="1"/>
</dbReference>
<dbReference type="InterPro" id="IPR032098">
    <property type="entry name" value="Acyltransf_C"/>
</dbReference>
<feature type="repeat" description="Solcar" evidence="15">
    <location>
        <begin position="451"/>
        <end position="540"/>
    </location>
</feature>
<sequence>MIGVTTNIQSMSIGTNSESASTSAAGEHDGDDEEQYIQVGNLGDYKDELTPLLSPKHVPLVLGKITKEAAIATHSALHGGMSPEKEQQIREIYDRLDIDNDGTIDIRDLTLALKHETPHIPSNLAPVIMSKMSPDDEGRVDFYSFSSYVLENEQKLAEMFADMDRNHDGLVDVVEMKNYCKDIGVPLDDQKAQDIVNKMDQTGSASVGLKEFQDFMLLYPSSDLKDIVDFWRHNLIIDIGEDSQIPEDFSQQEMQDGIWWRHLVAGGLAGAVSRSCTAPFDRIKVYLQVNSSKTNRLGVMSCLKLLYAEGGLKSLWRGNGINVVKIAPESAIKFMFYDQLKRMIQKKKGSQEISTIERLCAGSAAGAISQSAIYPMEVMKTRLALRKTGQLDRGVIHFAHKMYTKEGIRCFYKGYLPNLIGIIPYAGIDLAIYETLKRTYVRYYETNSTEPGVLALLACGTCSSTCGQLASYPFALVRTRLQAKSITRYTTQPDTMFGQFKHIVQNEGLTGLYRGITPNFLKVIPAVSISYVVYEKKKRRFQLRFEASFSCSKFDNSIQSPNKFRVYSATLACCILFVLNLSCILYSQQRIERVRSQQGYKSTEGEDKLGQSKKEDVSRGRETRRAIRVGNTFLFSIQETLFGNYIITLFLGLPLLGKHKTWRNLMDRAISYWMTIPMGLLEFVMGVRVRVSGDEIEFGSPAMIVMNHRTRLDWMYMWCALYQINPWLITSNKISLKAQLKKLPGAGFGMAAAQFVFLERNAEVDKKSFDDAIDYFKNIDKKYQILLFPEGTDKSEWTTLKSREFAKKNGLRNLDYVLYPRTTGFLHLLNKMREREYVDYIYDITIAYPYNIVQSEVDLVVKGASPREVHFHIRKIPISQVPLNEQDASRWLTDRWTLKEQLLHQFYSEEQPINRQFPVERGDGVWRSWKEPRRHFYVKVTALCFWTLVIGFCSYHIFFVRTLQLGFLYFFIISTFLNWKYGGIDKFIIGKWQTSDEARSSSS</sequence>
<dbReference type="Pfam" id="PF13499">
    <property type="entry name" value="EF-hand_7"/>
    <property type="match status" value="1"/>
</dbReference>
<protein>
    <recommendedName>
        <fullName evidence="18">EF-hand domain-containing protein</fullName>
    </recommendedName>
</protein>
<keyword evidence="11 17" id="KW-1133">Transmembrane helix</keyword>
<feature type="domain" description="EF-hand" evidence="18">
    <location>
        <begin position="84"/>
        <end position="119"/>
    </location>
</feature>
<evidence type="ECO:0000313" key="19">
    <source>
        <dbReference type="EMBL" id="UMM34880.1"/>
    </source>
</evidence>
<dbReference type="Pfam" id="PF00153">
    <property type="entry name" value="Mito_carr"/>
    <property type="match status" value="3"/>
</dbReference>
<dbReference type="InterPro" id="IPR018108">
    <property type="entry name" value="MCP_transmembrane"/>
</dbReference>
<dbReference type="Proteomes" id="UP000829354">
    <property type="component" value="Chromosome V"/>
</dbReference>
<dbReference type="GO" id="GO:0005509">
    <property type="term" value="F:calcium ion binding"/>
    <property type="evidence" value="ECO:0007669"/>
    <property type="project" value="InterPro"/>
</dbReference>
<dbReference type="SUPFAM" id="SSF69593">
    <property type="entry name" value="Glycerol-3-phosphate (1)-acyltransferase"/>
    <property type="match status" value="1"/>
</dbReference>
<dbReference type="InterPro" id="IPR002067">
    <property type="entry name" value="MCP"/>
</dbReference>
<dbReference type="Gene3D" id="1.10.238.10">
    <property type="entry name" value="EF-hand"/>
    <property type="match status" value="2"/>
</dbReference>
<evidence type="ECO:0000256" key="12">
    <source>
        <dbReference type="ARBA" id="ARBA00023128"/>
    </source>
</evidence>
<dbReference type="PRINTS" id="PR00926">
    <property type="entry name" value="MITOCARRIER"/>
</dbReference>
<dbReference type="Pfam" id="PF01553">
    <property type="entry name" value="Acyltransferase"/>
    <property type="match status" value="1"/>
</dbReference>
<evidence type="ECO:0000259" key="18">
    <source>
        <dbReference type="PROSITE" id="PS50222"/>
    </source>
</evidence>
<feature type="compositionally biased region" description="Basic and acidic residues" evidence="16">
    <location>
        <begin position="603"/>
        <end position="621"/>
    </location>
</feature>
<accession>A0AAE9F7Z2</accession>